<proteinExistence type="predicted"/>
<keyword evidence="1" id="KW-0597">Phosphoprotein</keyword>
<evidence type="ECO:0000313" key="3">
    <source>
        <dbReference type="EMBL" id="KAG8227932.1"/>
    </source>
</evidence>
<reference evidence="3" key="1">
    <citation type="submission" date="2013-04" db="EMBL/GenBank/DDBJ databases">
        <authorList>
            <person name="Qu J."/>
            <person name="Murali S.C."/>
            <person name="Bandaranaike D."/>
            <person name="Bellair M."/>
            <person name="Blankenburg K."/>
            <person name="Chao H."/>
            <person name="Dinh H."/>
            <person name="Doddapaneni H."/>
            <person name="Downs B."/>
            <person name="Dugan-Rocha S."/>
            <person name="Elkadiri S."/>
            <person name="Gnanaolivu R.D."/>
            <person name="Hernandez B."/>
            <person name="Javaid M."/>
            <person name="Jayaseelan J.C."/>
            <person name="Lee S."/>
            <person name="Li M."/>
            <person name="Ming W."/>
            <person name="Munidasa M."/>
            <person name="Muniz J."/>
            <person name="Nguyen L."/>
            <person name="Ongeri F."/>
            <person name="Osuji N."/>
            <person name="Pu L.-L."/>
            <person name="Puazo M."/>
            <person name="Qu C."/>
            <person name="Quiroz J."/>
            <person name="Raj R."/>
            <person name="Weissenberger G."/>
            <person name="Xin Y."/>
            <person name="Zou X."/>
            <person name="Han Y."/>
            <person name="Richards S."/>
            <person name="Worley K."/>
            <person name="Muzny D."/>
            <person name="Gibbs R."/>
        </authorList>
    </citation>
    <scope>NUCLEOTIDE SEQUENCE</scope>
    <source>
        <strain evidence="3">Sampled in the wild</strain>
    </source>
</reference>
<dbReference type="PANTHER" id="PTHR14972">
    <property type="entry name" value="AGAP011572-PA"/>
    <property type="match status" value="1"/>
</dbReference>
<reference evidence="3" key="2">
    <citation type="submission" date="2017-10" db="EMBL/GenBank/DDBJ databases">
        <title>Ladona fulva Genome sequencing and assembly.</title>
        <authorList>
            <person name="Murali S."/>
            <person name="Richards S."/>
            <person name="Bandaranaike D."/>
            <person name="Bellair M."/>
            <person name="Blankenburg K."/>
            <person name="Chao H."/>
            <person name="Dinh H."/>
            <person name="Doddapaneni H."/>
            <person name="Dugan-Rocha S."/>
            <person name="Elkadiri S."/>
            <person name="Gnanaolivu R."/>
            <person name="Hernandez B."/>
            <person name="Skinner E."/>
            <person name="Javaid M."/>
            <person name="Lee S."/>
            <person name="Li M."/>
            <person name="Ming W."/>
            <person name="Munidasa M."/>
            <person name="Muniz J."/>
            <person name="Nguyen L."/>
            <person name="Hughes D."/>
            <person name="Osuji N."/>
            <person name="Pu L.-L."/>
            <person name="Puazo M."/>
            <person name="Qu C."/>
            <person name="Quiroz J."/>
            <person name="Raj R."/>
            <person name="Weissenberger G."/>
            <person name="Xin Y."/>
            <person name="Zou X."/>
            <person name="Han Y."/>
            <person name="Worley K."/>
            <person name="Muzny D."/>
            <person name="Gibbs R."/>
        </authorList>
    </citation>
    <scope>NUCLEOTIDE SEQUENCE</scope>
    <source>
        <strain evidence="3">Sampled in the wild</strain>
    </source>
</reference>
<dbReference type="Proteomes" id="UP000792457">
    <property type="component" value="Unassembled WGS sequence"/>
</dbReference>
<dbReference type="Pfam" id="PF15388">
    <property type="entry name" value="FAM117"/>
    <property type="match status" value="1"/>
</dbReference>
<evidence type="ECO:0000313" key="4">
    <source>
        <dbReference type="Proteomes" id="UP000792457"/>
    </source>
</evidence>
<dbReference type="InterPro" id="IPR026642">
    <property type="entry name" value="Glcci1/FAM117"/>
</dbReference>
<evidence type="ECO:0000256" key="1">
    <source>
        <dbReference type="ARBA" id="ARBA00022553"/>
    </source>
</evidence>
<protein>
    <submittedName>
        <fullName evidence="3">Uncharacterized protein</fullName>
    </submittedName>
</protein>
<feature type="compositionally biased region" description="Low complexity" evidence="2">
    <location>
        <begin position="153"/>
        <end position="167"/>
    </location>
</feature>
<dbReference type="AlphaFoldDB" id="A0A8K0NZY6"/>
<feature type="region of interest" description="Disordered" evidence="2">
    <location>
        <begin position="145"/>
        <end position="220"/>
    </location>
</feature>
<gene>
    <name evidence="3" type="ORF">J437_LFUL008744</name>
</gene>
<feature type="region of interest" description="Disordered" evidence="2">
    <location>
        <begin position="257"/>
        <end position="303"/>
    </location>
</feature>
<sequence>MSPQTSDQGCCEFTLLDEGIPIPSIPKPLVPRMRNSIEGLNQEIEKLVLKGMSGGSGRVGSSGGSSGVGPAGTGGGIGTCSSSHELEREDDKFTHCHAPTPEGHRAPLADLLRSTTRSVNTQTPGGREYMMMGCGSGGSGAAGIAEGVGGAGSSQSSGPPSRDSVSPLIPGSMDISRPPSIDHAGLRGGSQGSSPDQEAGKFGTSPHINKFLAREPPDGCEKVNLKFVEDTRRPMIDLSKMDYCPLKPCVTFQLKPSQGSAFHPLSSSSSLLPPSSIGPSTSGMQEGDERGPDEGAASESTAE</sequence>
<name>A0A8K0NZY6_LADFU</name>
<feature type="compositionally biased region" description="Low complexity" evidence="2">
    <location>
        <begin position="264"/>
        <end position="275"/>
    </location>
</feature>
<dbReference type="OrthoDB" id="10037581at2759"/>
<organism evidence="3 4">
    <name type="scientific">Ladona fulva</name>
    <name type="common">Scarce chaser dragonfly</name>
    <name type="synonym">Libellula fulva</name>
    <dbReference type="NCBI Taxonomy" id="123851"/>
    <lineage>
        <taxon>Eukaryota</taxon>
        <taxon>Metazoa</taxon>
        <taxon>Ecdysozoa</taxon>
        <taxon>Arthropoda</taxon>
        <taxon>Hexapoda</taxon>
        <taxon>Insecta</taxon>
        <taxon>Pterygota</taxon>
        <taxon>Palaeoptera</taxon>
        <taxon>Odonata</taxon>
        <taxon>Epiprocta</taxon>
        <taxon>Anisoptera</taxon>
        <taxon>Libelluloidea</taxon>
        <taxon>Libellulidae</taxon>
        <taxon>Ladona</taxon>
    </lineage>
</organism>
<dbReference type="EMBL" id="KZ308349">
    <property type="protein sequence ID" value="KAG8227932.1"/>
    <property type="molecule type" value="Genomic_DNA"/>
</dbReference>
<comment type="caution">
    <text evidence="3">The sequence shown here is derived from an EMBL/GenBank/DDBJ whole genome shotgun (WGS) entry which is preliminary data.</text>
</comment>
<accession>A0A8K0NZY6</accession>
<dbReference type="PANTHER" id="PTHR14972:SF8">
    <property type="entry name" value="GLUCOCORTICOID-INDUCED TRANSCRIPT 1 PROTEIN-LIKE ISOFORM X1"/>
    <property type="match status" value="1"/>
</dbReference>
<evidence type="ECO:0000256" key="2">
    <source>
        <dbReference type="SAM" id="MobiDB-lite"/>
    </source>
</evidence>
<keyword evidence="4" id="KW-1185">Reference proteome</keyword>